<reference evidence="1 2" key="1">
    <citation type="submission" date="2019-03" db="EMBL/GenBank/DDBJ databases">
        <title>Genomic Encyclopedia of Type Strains, Phase IV (KMG-IV): sequencing the most valuable type-strain genomes for metagenomic binning, comparative biology and taxonomic classification.</title>
        <authorList>
            <person name="Goeker M."/>
        </authorList>
    </citation>
    <scope>NUCLEOTIDE SEQUENCE [LARGE SCALE GENOMIC DNA]</scope>
    <source>
        <strain evidence="1 2">DSM 19377</strain>
    </source>
</reference>
<gene>
    <name evidence="1" type="ORF">EV207_102143</name>
</gene>
<keyword evidence="2" id="KW-1185">Reference proteome</keyword>
<comment type="caution">
    <text evidence="1">The sequence shown here is derived from an EMBL/GenBank/DDBJ whole genome shotgun (WGS) entry which is preliminary data.</text>
</comment>
<dbReference type="RefSeq" id="WP_132743258.1">
    <property type="nucleotide sequence ID" value="NZ_SLXK01000002.1"/>
</dbReference>
<dbReference type="PROSITE" id="PS51257">
    <property type="entry name" value="PROKAR_LIPOPROTEIN"/>
    <property type="match status" value="1"/>
</dbReference>
<evidence type="ECO:0000313" key="1">
    <source>
        <dbReference type="EMBL" id="TCP31653.1"/>
    </source>
</evidence>
<proteinExistence type="predicted"/>
<evidence type="ECO:0000313" key="2">
    <source>
        <dbReference type="Proteomes" id="UP000295416"/>
    </source>
</evidence>
<sequence length="237" mass="26866">MHKIIGVIIACCMTAMLSGCLNPGSEKTQSHVAYEAEMDAVQNAVLAYKKDTGVLPIKNSNEKTPLYKKYRIDFNRLIPKYMGKPPDNAYSEGGHFEYVIVNPEHDLQVKVIDLSLVAKVQEIKQRVENYRYNKGFSPIGGVIRAKVYKIDFKDIGYKEPPTVISPYSGQPLSFVMDNESNVYINYLPDIYNAYKKSGKSANNGEDLRYLLLKEHPYVPVDSLPYTIKNNQVVFLVK</sequence>
<dbReference type="OrthoDB" id="2449131at2"/>
<evidence type="ECO:0008006" key="3">
    <source>
        <dbReference type="Google" id="ProtNLM"/>
    </source>
</evidence>
<organism evidence="1 2">
    <name type="scientific">Scopulibacillus darangshiensis</name>
    <dbReference type="NCBI Taxonomy" id="442528"/>
    <lineage>
        <taxon>Bacteria</taxon>
        <taxon>Bacillati</taxon>
        <taxon>Bacillota</taxon>
        <taxon>Bacilli</taxon>
        <taxon>Bacillales</taxon>
        <taxon>Sporolactobacillaceae</taxon>
        <taxon>Scopulibacillus</taxon>
    </lineage>
</organism>
<accession>A0A4R2P9F6</accession>
<dbReference type="AlphaFoldDB" id="A0A4R2P9F6"/>
<dbReference type="Proteomes" id="UP000295416">
    <property type="component" value="Unassembled WGS sequence"/>
</dbReference>
<name>A0A4R2P9F6_9BACL</name>
<dbReference type="EMBL" id="SLXK01000002">
    <property type="protein sequence ID" value="TCP31653.1"/>
    <property type="molecule type" value="Genomic_DNA"/>
</dbReference>
<protein>
    <recommendedName>
        <fullName evidence="3">Lipoprotein</fullName>
    </recommendedName>
</protein>